<dbReference type="Proteomes" id="UP000254875">
    <property type="component" value="Unassembled WGS sequence"/>
</dbReference>
<comment type="caution">
    <text evidence="1">The sequence shown here is derived from an EMBL/GenBank/DDBJ whole genome shotgun (WGS) entry which is preliminary data.</text>
</comment>
<proteinExistence type="predicted"/>
<evidence type="ECO:0000313" key="1">
    <source>
        <dbReference type="EMBL" id="RDJ97199.1"/>
    </source>
</evidence>
<evidence type="ECO:0000313" key="2">
    <source>
        <dbReference type="Proteomes" id="UP000254875"/>
    </source>
</evidence>
<organism evidence="1 2">
    <name type="scientific">Paraburkholderia lacunae</name>
    <dbReference type="NCBI Taxonomy" id="2211104"/>
    <lineage>
        <taxon>Bacteria</taxon>
        <taxon>Pseudomonadati</taxon>
        <taxon>Pseudomonadota</taxon>
        <taxon>Betaproteobacteria</taxon>
        <taxon>Burkholderiales</taxon>
        <taxon>Burkholderiaceae</taxon>
        <taxon>Paraburkholderia</taxon>
    </lineage>
</organism>
<name>A0A370MV02_9BURK</name>
<gene>
    <name evidence="1" type="ORF">DLM46_38705</name>
</gene>
<dbReference type="EMBL" id="QHKS01000078">
    <property type="protein sequence ID" value="RDJ97199.1"/>
    <property type="molecule type" value="Genomic_DNA"/>
</dbReference>
<keyword evidence="2" id="KW-1185">Reference proteome</keyword>
<reference evidence="2" key="1">
    <citation type="submission" date="2018-05" db="EMBL/GenBank/DDBJ databases">
        <authorList>
            <person name="Feng T."/>
        </authorList>
    </citation>
    <scope>NUCLEOTIDE SEQUENCE [LARGE SCALE GENOMIC DNA]</scope>
    <source>
        <strain evidence="2">S27</strain>
    </source>
</reference>
<accession>A0A370MV02</accession>
<sequence>MIKFPPCSVVVTYDQDRQQLIFQSVEKGRIASALKGAIEMPVLLDEFEFRLDDEFARRFGASVLTLIALGQPDIKQYMTFTEAPIDRPSEE</sequence>
<dbReference type="AlphaFoldDB" id="A0A370MV02"/>
<dbReference type="OrthoDB" id="9101509at2"/>
<protein>
    <submittedName>
        <fullName evidence="1">Uncharacterized protein</fullName>
    </submittedName>
</protein>